<dbReference type="SMART" id="SM00710">
    <property type="entry name" value="PbH1"/>
    <property type="match status" value="9"/>
</dbReference>
<feature type="chain" id="PRO_5043663133" evidence="1">
    <location>
        <begin position="40"/>
        <end position="2487"/>
    </location>
</feature>
<dbReference type="NCBIfam" id="TIGR01901">
    <property type="entry name" value="adhes_NPXG"/>
    <property type="match status" value="1"/>
</dbReference>
<dbReference type="EMBL" id="BLAY01000174">
    <property type="protein sequence ID" value="GET42656.1"/>
    <property type="molecule type" value="Genomic_DNA"/>
</dbReference>
<dbReference type="Pfam" id="PF12770">
    <property type="entry name" value="CHAT"/>
    <property type="match status" value="1"/>
</dbReference>
<feature type="domain" description="Filamentous haemagglutinin FhaB/tRNA nuclease CdiA-like TPS" evidence="2">
    <location>
        <begin position="44"/>
        <end position="158"/>
    </location>
</feature>
<dbReference type="InterPro" id="IPR024983">
    <property type="entry name" value="CHAT_dom"/>
</dbReference>
<dbReference type="InterPro" id="IPR008638">
    <property type="entry name" value="FhaB/CdiA-like_TPS"/>
</dbReference>
<dbReference type="Proteomes" id="UP001050975">
    <property type="component" value="Unassembled WGS sequence"/>
</dbReference>
<dbReference type="SMART" id="SM00912">
    <property type="entry name" value="Haemagg_act"/>
    <property type="match status" value="1"/>
</dbReference>
<dbReference type="RefSeq" id="WP_226590523.1">
    <property type="nucleotide sequence ID" value="NZ_BLAY01000174.1"/>
</dbReference>
<comment type="caution">
    <text evidence="3">The sequence shown here is derived from an EMBL/GenBank/DDBJ whole genome shotgun (WGS) entry which is preliminary data.</text>
</comment>
<reference evidence="3" key="1">
    <citation type="submission" date="2019-10" db="EMBL/GenBank/DDBJ databases">
        <title>Draft genome sequece of Microseira wollei NIES-4236.</title>
        <authorList>
            <person name="Yamaguchi H."/>
            <person name="Suzuki S."/>
            <person name="Kawachi M."/>
        </authorList>
    </citation>
    <scope>NUCLEOTIDE SEQUENCE</scope>
    <source>
        <strain evidence="3">NIES-4236</strain>
    </source>
</reference>
<gene>
    <name evidence="3" type="ORF">MiSe_74740</name>
</gene>
<keyword evidence="4" id="KW-1185">Reference proteome</keyword>
<keyword evidence="1" id="KW-0732">Signal</keyword>
<dbReference type="InterPro" id="IPR011050">
    <property type="entry name" value="Pectin_lyase_fold/virulence"/>
</dbReference>
<dbReference type="Gene3D" id="2.160.20.10">
    <property type="entry name" value="Single-stranded right-handed beta-helix, Pectin lyase-like"/>
    <property type="match status" value="1"/>
</dbReference>
<evidence type="ECO:0000259" key="2">
    <source>
        <dbReference type="SMART" id="SM00912"/>
    </source>
</evidence>
<sequence>MERICWRMAALKANSTALTFLLFPILTVAIGTLSTPANAQSIIPAPDGTETIVTPEGNRIDITGGQRSRDGVNLFHSFTRFGLSAEQIANFLSQPDIQNILARINGGEASFINGLIQVTGGNSNLFLINPAGIIFGSNASLNVPASFIATTANGIGFNNNWFNAIGNNNYADLVGKPNAFAFTMSQAGAIVNAAHLGVGMGQDLTLLAGTVVNTGTLSAPSGNITLAAVPGESIVRLSQPGFVLNLEIQPLTTAGNQPQNWTLPILSLPQLLTGGNGGHATGVTVNPDGSVQLTGSGIRIPTEGKTTIVSGSINVSGQTGGRVNVLGDKVGLVSANINASGTNGGGNVLIGGDFQGKGTVPNALQTFVSSDSVIAADALLNGNGGRVIVWASEIANIHGTLTARGGTVFGNGGLIETSGRQYLNVTSTPNAIASNGTGGTWLIDPINITIVNGGGGAIGTNTVDVANINTALNSGTNVTIATNIGGSESGNITQNNDAPIDKTAGRDATLTLQAENNITLNANITSSSGKLNVELFADNDKAQGGAIIINNATINTNGGNFTANGAGDNTREITFPIGITLNNSTINANGGNIELTGTGAEGKDSRGIYLDNGAVLSTQESGTITLKGTSGGGTGIDSNYGLLILGSSRISSVNGDIELTGTGNGAGNSTYGILLSENSTVKATGTGNITLTGNNNATGGNNDGIAITKGGEVVSTGTGNITLDGNGGKGAGLNYGIILEATSSRVAAANGNIRLTGTGGGTGDNNHGIFLQNGGVVESTGKGSITLTGTGSAAGKDSNDGIRIEGANSRVTAVDGNINMSGTGNGTGNENRGIYLVNSGAVESQGKGIVNLTGTGSVAGIDNNDGIRIEGANSRVTGVDGNINLTGTGNGTGVSINEGIEIFDFGAIASTGKGSITLTGVGASGAEGIRLNGGLINPTGTGSGTVTLITDEINIPATPNPDTSATTKIGGSGSFELQPLNPGLGITVGGSFSRPDAEPDADPRLNFDSNELATLQDGFERIIIGRENGSGAIAIDSAGVTFNRPVTIVSGNGEIAVNGQIIAKGNASITLKAATTTLNAGITTTNQNILIEGSVLLGADVILSTGSGAGDITLSGAIDGASLLNIDAGTGNVTFNGAIGSNSPPSSLIIDGQNVNITSPTTVAGNIDIDATGTLNLNNTVTTTNNGSVTITNAKDLTLAADNFKLDGAFTQDGQGTVLIAGNLNTTNDDIKFSAPVTLTGKTIFNPGTGAIAFNSSLTAGSNPLTLKAGEIDFTGPVTGSNTLVLEPATPEQNIAIGGSIPGALNLTAAEIAAIQDGFSSITIGRDNGSGIITLSNPISVSDPLTIQSPLGSILVNGALAGNDNASITLNGNTTLNADITTADQNLTINGNSTLGNNITLSTGATGGGDLALNGTVDGNNNLALETGTGNIILNGAVGSNTRLGNFTINSAGNVQTQSITSASIAQIAGNGTTSLGSLNTNTAAGIALTGNIFNLNGDINATNSGGLTINNNSSLNIPATRNINLDGAFNQIGTGGVFTAGNITTTNDDIRFNGPVTLTGNATFNPGFAAIAFNSTLNAQSNPLTLTASEIDFGGTVSGTNILVLQPANQEQNITIAGSIPGALNLTAAEIANLQDGFSSIAIGRSDGKGTITVNTATFNDPIIIRGGLGAIALNGTIIGTGNASITLDAATTTLNANITTANQNITVGRNVVLGSDVTLTGGDIIFNGPVNGTRRLILNADGSIQFSAGAGLETPLSGLEISRAQTIFIAKGIATANSDLTFNSPIVLTENTSFSTGAVNANINFNSSINSEANEANSLIATTGGDIRAGDITTNGGAIALTSRTRTVQTGNLNSSGVTSGGTITVSAFDSITTGAINSSSTTGNAGNVTLDPENDIQVVSINAQGGNAGSGGIVDITTERFFRATGTFTDRTGINSSISTAGGAGNGSVTIRHDGGDRRTTFNVGNASINGTAGAITTGAENSILPLRIFPGRYTQGIIQIITSDRLVIELYGSTIKRENPPPQEEIGQIPRVLIDAVVGVLEETFTRQYESYFGRTPPIFIKTIEEIRAQLREAEKATGVKTALVYIAFGRGELGIEALLASQQLVQMGLEETALKQIISQLVHQKPSVRVSVPEAYRDPIELILVMAEGEPIRHRVEGVTRSQIIAVARELQIEVTDPANINTTSYLPPAQQLYQWLIAPLETELQRRGIDNLVFIPDIGLRSLPFATLHNGQQFIVEKYSVSLMPSFSLTNPRYVNLKNAFVLAMGASQFTNLSPLPAVPVELNTITPQLWPGNSFLNQAFTLDNLKLQRDRRSFSIVHLATHAEFRPGNPSNSYIQFWDTQLGLDQVKSMKWNDPPVDLLVLSACRTALGSEEVELGFAGLAMQAGVQSAIASLWYVSDEGTLGLMTEFYEQLKTATIRAEALRQAQVAMIRKQVYLEAGNLYGPGTWGIPLPVQLRQLGDKDLSHPYYWAAFTMIGNPW</sequence>
<evidence type="ECO:0000313" key="4">
    <source>
        <dbReference type="Proteomes" id="UP001050975"/>
    </source>
</evidence>
<feature type="signal peptide" evidence="1">
    <location>
        <begin position="1"/>
        <end position="39"/>
    </location>
</feature>
<dbReference type="SUPFAM" id="SSF51126">
    <property type="entry name" value="Pectin lyase-like"/>
    <property type="match status" value="1"/>
</dbReference>
<organism evidence="3 4">
    <name type="scientific">Microseira wollei NIES-4236</name>
    <dbReference type="NCBI Taxonomy" id="2530354"/>
    <lineage>
        <taxon>Bacteria</taxon>
        <taxon>Bacillati</taxon>
        <taxon>Cyanobacteriota</taxon>
        <taxon>Cyanophyceae</taxon>
        <taxon>Oscillatoriophycideae</taxon>
        <taxon>Aerosakkonematales</taxon>
        <taxon>Aerosakkonemataceae</taxon>
        <taxon>Microseira</taxon>
    </lineage>
</organism>
<protein>
    <submittedName>
        <fullName evidence="3">Filamentous hemagglutinin family outer membrane protein</fullName>
    </submittedName>
</protein>
<dbReference type="Pfam" id="PF05860">
    <property type="entry name" value="TPS"/>
    <property type="match status" value="1"/>
</dbReference>
<name>A0AAV3XPA3_9CYAN</name>
<evidence type="ECO:0000313" key="3">
    <source>
        <dbReference type="EMBL" id="GET42656.1"/>
    </source>
</evidence>
<dbReference type="InterPro" id="IPR006626">
    <property type="entry name" value="PbH1"/>
</dbReference>
<dbReference type="InterPro" id="IPR012334">
    <property type="entry name" value="Pectin_lyas_fold"/>
</dbReference>
<accession>A0AAV3XPA3</accession>
<evidence type="ECO:0000256" key="1">
    <source>
        <dbReference type="SAM" id="SignalP"/>
    </source>
</evidence>
<proteinExistence type="predicted"/>